<evidence type="ECO:0000313" key="1">
    <source>
        <dbReference type="EMBL" id="CAI4044435.1"/>
    </source>
</evidence>
<dbReference type="InterPro" id="IPR001499">
    <property type="entry name" value="GPCR_STE3"/>
</dbReference>
<dbReference type="PANTHER" id="PTHR28097:SF1">
    <property type="entry name" value="PHEROMONE A FACTOR RECEPTOR"/>
    <property type="match status" value="1"/>
</dbReference>
<sequence length="470" mass="53232">MSYKSTIIGLCLLGVILLVPPLAWHSHTKNIPAIILIIWLLIMNITCIVDAAIWSGEDFLTRWDGKGWCDIVIKLQVGANIGISCAVTNIIYNLHAILKADNVLPNLSSWTKVVRDLMISLLTPVTVMGFSYLLQVFRYGIARYNGCQNLLSPTWITTVLYTIWMLVWSFVGAVYATLVLIVFYRKRKDVRDILHCTNSGLNLTRFARLLIFCFIIILVMFPFSIYTFAQDLQQVGGRYSFKDTHSSTIWNTIIKFDPGKPVYNIWLYVLMSYLVFLIFGLGSDALDMYARFLRSIKLGFVLDLWKNFVNKNKEKRVGKLLRKLSSGKESCNPFSTDSENYITTGTDDISPCVGTPISQAHFYVDYRIPEDLGRSQNKSKKSLFTRREPNSIFDDMELKESRHIPYLTQGQNIDDGISLGGFSKITLDCSEKLDDSTSLNFEGESLCYSPISKERDSNSSEPSSEGTAGR</sequence>
<dbReference type="GO" id="GO:0004932">
    <property type="term" value="F:mating-type factor pheromone receptor activity"/>
    <property type="evidence" value="ECO:0007669"/>
    <property type="project" value="InterPro"/>
</dbReference>
<keyword evidence="2" id="KW-1185">Reference proteome</keyword>
<dbReference type="PRINTS" id="PR00899">
    <property type="entry name" value="GPCRSTE3"/>
</dbReference>
<evidence type="ECO:0000313" key="2">
    <source>
        <dbReference type="Proteomes" id="UP001162087"/>
    </source>
</evidence>
<accession>A0AA35J0K3</accession>
<dbReference type="EMBL" id="OX365906">
    <property type="protein sequence ID" value="CAI4044435.1"/>
    <property type="molecule type" value="Genomic_DNA"/>
</dbReference>
<gene>
    <name evidence="1" type="primary">SKDI11G0430</name>
    <name evidence="1" type="ORF">SKDI_11G0430</name>
</gene>
<dbReference type="Pfam" id="PF02076">
    <property type="entry name" value="STE3"/>
    <property type="match status" value="1"/>
</dbReference>
<organism evidence="1 2">
    <name type="scientific">Saccharomyces kudriavzevii (strain ATCC MYA-4449 / AS 2.2408 / CBS 8840 / NBRC 1802 / NCYC 2889)</name>
    <name type="common">Yeast</name>
    <dbReference type="NCBI Taxonomy" id="226230"/>
    <lineage>
        <taxon>Eukaryota</taxon>
        <taxon>Fungi</taxon>
        <taxon>Dikarya</taxon>
        <taxon>Ascomycota</taxon>
        <taxon>Saccharomycotina</taxon>
        <taxon>Saccharomycetes</taxon>
        <taxon>Saccharomycetales</taxon>
        <taxon>Saccharomycetaceae</taxon>
        <taxon>Saccharomyces</taxon>
    </lineage>
</organism>
<protein>
    <submittedName>
        <fullName evidence="1">Uncharacterized protein</fullName>
    </submittedName>
</protein>
<dbReference type="PANTHER" id="PTHR28097">
    <property type="entry name" value="PHEROMONE A FACTOR RECEPTOR"/>
    <property type="match status" value="1"/>
</dbReference>
<proteinExistence type="predicted"/>
<name>A0AA35J0K3_SACK1</name>
<dbReference type="GO" id="GO:0000750">
    <property type="term" value="P:pheromone-dependent signal transduction involved in conjugation with cellular fusion"/>
    <property type="evidence" value="ECO:0007669"/>
    <property type="project" value="TreeGrafter"/>
</dbReference>
<dbReference type="GO" id="GO:0005886">
    <property type="term" value="C:plasma membrane"/>
    <property type="evidence" value="ECO:0007669"/>
    <property type="project" value="TreeGrafter"/>
</dbReference>
<dbReference type="OrthoDB" id="2874149at2759"/>
<dbReference type="Proteomes" id="UP001162087">
    <property type="component" value="Chromosome 11"/>
</dbReference>
<reference evidence="1" key="1">
    <citation type="submission" date="2022-10" db="EMBL/GenBank/DDBJ databases">
        <authorList>
            <person name="Byrne P K."/>
        </authorList>
    </citation>
    <scope>NUCLEOTIDE SEQUENCE</scope>
    <source>
        <strain evidence="1">IFO1802</strain>
    </source>
</reference>
<dbReference type="CDD" id="cd14966">
    <property type="entry name" value="7tmD_STE3"/>
    <property type="match status" value="1"/>
</dbReference>